<dbReference type="NCBIfam" id="TIGR01616">
    <property type="entry name" value="nitro_assoc"/>
    <property type="match status" value="1"/>
</dbReference>
<dbReference type="PANTHER" id="PTHR30041">
    <property type="entry name" value="ARSENATE REDUCTASE"/>
    <property type="match status" value="1"/>
</dbReference>
<dbReference type="Gene3D" id="3.40.30.10">
    <property type="entry name" value="Glutaredoxin"/>
    <property type="match status" value="1"/>
</dbReference>
<evidence type="ECO:0000256" key="1">
    <source>
        <dbReference type="ARBA" id="ARBA00007198"/>
    </source>
</evidence>
<evidence type="ECO:0000313" key="3">
    <source>
        <dbReference type="EMBL" id="CAI8963680.1"/>
    </source>
</evidence>
<comment type="similarity">
    <text evidence="1 2">Belongs to the ArsC family.</text>
</comment>
<gene>
    <name evidence="3" type="ORF">MSZNOR_4717</name>
</gene>
<dbReference type="PROSITE" id="PS51353">
    <property type="entry name" value="ARSC"/>
    <property type="match status" value="1"/>
</dbReference>
<sequence length="143" mass="16148">MATILFYEKPGCANNTRQKRLLMEAGHELIVRNLLETRWTAEELRAFFGDKPVPEWFNRAAPRVKSGEVVPEALGEQEALALMLEDPLLIRRPLMQVGDRREAGFDMQRVHDWIGLAAGTGETANLEQCRRTEHCPAPGKHSA</sequence>
<dbReference type="EMBL" id="OX458333">
    <property type="protein sequence ID" value="CAI8963680.1"/>
    <property type="molecule type" value="Genomic_DNA"/>
</dbReference>
<dbReference type="Proteomes" id="UP001162030">
    <property type="component" value="Chromosome"/>
</dbReference>
<accession>A0ABM9I8R6</accession>
<dbReference type="InterPro" id="IPR036249">
    <property type="entry name" value="Thioredoxin-like_sf"/>
</dbReference>
<proteinExistence type="inferred from homology"/>
<dbReference type="SUPFAM" id="SSF52833">
    <property type="entry name" value="Thioredoxin-like"/>
    <property type="match status" value="1"/>
</dbReference>
<reference evidence="3 4" key="1">
    <citation type="submission" date="2023-03" db="EMBL/GenBank/DDBJ databases">
        <authorList>
            <person name="Pearce D."/>
        </authorList>
    </citation>
    <scope>NUCLEOTIDE SEQUENCE [LARGE SCALE GENOMIC DNA]</scope>
    <source>
        <strain evidence="3">Msz</strain>
    </source>
</reference>
<organism evidence="3 4">
    <name type="scientific">Methylocaldum szegediense</name>
    <dbReference type="NCBI Taxonomy" id="73780"/>
    <lineage>
        <taxon>Bacteria</taxon>
        <taxon>Pseudomonadati</taxon>
        <taxon>Pseudomonadota</taxon>
        <taxon>Gammaproteobacteria</taxon>
        <taxon>Methylococcales</taxon>
        <taxon>Methylococcaceae</taxon>
        <taxon>Methylocaldum</taxon>
    </lineage>
</organism>
<dbReference type="CDD" id="cd03033">
    <property type="entry name" value="ArsC_15kD"/>
    <property type="match status" value="1"/>
</dbReference>
<evidence type="ECO:0000313" key="4">
    <source>
        <dbReference type="Proteomes" id="UP001162030"/>
    </source>
</evidence>
<evidence type="ECO:0000256" key="2">
    <source>
        <dbReference type="PROSITE-ProRule" id="PRU01282"/>
    </source>
</evidence>
<dbReference type="RefSeq" id="WP_026610005.1">
    <property type="nucleotide sequence ID" value="NZ_OX458333.1"/>
</dbReference>
<dbReference type="Pfam" id="PF03960">
    <property type="entry name" value="ArsC"/>
    <property type="match status" value="1"/>
</dbReference>
<dbReference type="InterPro" id="IPR006660">
    <property type="entry name" value="Arsenate_reductase-like"/>
</dbReference>
<name>A0ABM9I8R6_9GAMM</name>
<protein>
    <submittedName>
        <fullName evidence="3">Uncharacterized 15.7 kDa protein in draG 3'region</fullName>
    </submittedName>
</protein>
<dbReference type="InterPro" id="IPR006503">
    <property type="entry name" value="Nase-assoc"/>
</dbReference>
<dbReference type="PANTHER" id="PTHR30041:SF8">
    <property type="entry name" value="PROTEIN YFFB"/>
    <property type="match status" value="1"/>
</dbReference>
<keyword evidence="4" id="KW-1185">Reference proteome</keyword>